<dbReference type="GO" id="GO:0046872">
    <property type="term" value="F:metal ion binding"/>
    <property type="evidence" value="ECO:0007669"/>
    <property type="project" value="UniProtKB-KW"/>
</dbReference>
<keyword evidence="2" id="KW-0328">Glycosyltransferase</keyword>
<evidence type="ECO:0000256" key="10">
    <source>
        <dbReference type="ARBA" id="ARBA00023316"/>
    </source>
</evidence>
<dbReference type="GO" id="GO:0071555">
    <property type="term" value="P:cell wall organization"/>
    <property type="evidence" value="ECO:0007669"/>
    <property type="project" value="UniProtKB-KW"/>
</dbReference>
<evidence type="ECO:0000256" key="3">
    <source>
        <dbReference type="ARBA" id="ARBA00022679"/>
    </source>
</evidence>
<dbReference type="InterPro" id="IPR050587">
    <property type="entry name" value="GNT1/Glycosyltrans_8"/>
</dbReference>
<keyword evidence="3" id="KW-0808">Transferase</keyword>
<keyword evidence="8" id="KW-0472">Membrane</keyword>
<comment type="subcellular location">
    <subcellularLocation>
        <location evidence="1">Golgi apparatus membrane</location>
        <topology evidence="1">Single-pass type II membrane protein</topology>
    </subcellularLocation>
</comment>
<protein>
    <recommendedName>
        <fullName evidence="12">Hexosyltransferase</fullName>
        <ecNumber evidence="12">2.4.1.-</ecNumber>
    </recommendedName>
</protein>
<feature type="compositionally biased region" description="Basic and acidic residues" evidence="13">
    <location>
        <begin position="56"/>
        <end position="77"/>
    </location>
</feature>
<evidence type="ECO:0000256" key="8">
    <source>
        <dbReference type="ARBA" id="ARBA00023136"/>
    </source>
</evidence>
<keyword evidence="5" id="KW-0479">Metal-binding</keyword>
<evidence type="ECO:0000256" key="9">
    <source>
        <dbReference type="ARBA" id="ARBA00023211"/>
    </source>
</evidence>
<dbReference type="CDD" id="cd02537">
    <property type="entry name" value="GT8_Glycogenin"/>
    <property type="match status" value="1"/>
</dbReference>
<keyword evidence="7" id="KW-1133">Transmembrane helix</keyword>
<dbReference type="Pfam" id="PF01501">
    <property type="entry name" value="Glyco_transf_8"/>
    <property type="match status" value="1"/>
</dbReference>
<sequence>MVMVMAMVKSRSSSWTSPRFRLKYRFIFFACFLVSCVSLIWVYPRPQLPPPVPSKGEIHGGQDERVGGGDKHSDRLPGRNGTKIEVPRFFKEIQMGDKRKRIGMINMEEDDVGEWELIGDPFHIRFDRVSSLIEWKGLFPEWIDEEEKGGVPPCPHVPMPEFGEDEGVGLDLVVVKVPCKYPEEGWNRNVARLQMHLVAANVAVRSRNRSLRVAVLSRCRPMMEIFRCHDLVAREGDWWVYEPDHSRLDQKVALPVGSCRLAMPLWGQESNEIDHLPKSQRAATARKEAYATVLHSSEAYVCGAIVLAHSLISTGTKRDLVLLLDNSISRRKRAALALAGWRIRLIERIRNPRAKKNAYNEYNYSKFRLWQLTDYDKVVFIDSDIIVLRSLDMLFYFPEMSAAGNDKWVFNSGIMVIEPSDCTFAALMELREDVVSYNGGDQGFLNEAFVWWHRLPRRANFMKNHWSNSTAEAAKKDRIFLADPPEVYAVHYLGWKPWLCYRDYDCNWDVKNRRVYASDAAHRRWWAVHDGMDRRLQRFCGLTRRRMSELDRERTKSRLKKSPDHHWRINITDQRRLTSNLIVL</sequence>
<keyword evidence="10" id="KW-0961">Cell wall biogenesis/degradation</keyword>
<dbReference type="EMBL" id="JAXQNO010000016">
    <property type="protein sequence ID" value="KAK4782099.1"/>
    <property type="molecule type" value="Genomic_DNA"/>
</dbReference>
<evidence type="ECO:0000313" key="15">
    <source>
        <dbReference type="Proteomes" id="UP001346149"/>
    </source>
</evidence>
<reference evidence="14 15" key="1">
    <citation type="journal article" date="2023" name="Hortic Res">
        <title>Pangenome of water caltrop reveals structural variations and asymmetric subgenome divergence after allopolyploidization.</title>
        <authorList>
            <person name="Zhang X."/>
            <person name="Chen Y."/>
            <person name="Wang L."/>
            <person name="Yuan Y."/>
            <person name="Fang M."/>
            <person name="Shi L."/>
            <person name="Lu R."/>
            <person name="Comes H.P."/>
            <person name="Ma Y."/>
            <person name="Chen Y."/>
            <person name="Huang G."/>
            <person name="Zhou Y."/>
            <person name="Zheng Z."/>
            <person name="Qiu Y."/>
        </authorList>
    </citation>
    <scope>NUCLEOTIDE SEQUENCE [LARGE SCALE GENOMIC DNA]</scope>
    <source>
        <strain evidence="14">F231</strain>
    </source>
</reference>
<dbReference type="InterPro" id="IPR002495">
    <property type="entry name" value="Glyco_trans_8"/>
</dbReference>
<comment type="caution">
    <text evidence="14">The sequence shown here is derived from an EMBL/GenBank/DDBJ whole genome shotgun (WGS) entry which is preliminary data.</text>
</comment>
<comment type="similarity">
    <text evidence="11">Belongs to the glycosyltransferase 8 family. Glycogenin subfamily.</text>
</comment>
<dbReference type="GO" id="GO:0016757">
    <property type="term" value="F:glycosyltransferase activity"/>
    <property type="evidence" value="ECO:0007669"/>
    <property type="project" value="UniProtKB-KW"/>
</dbReference>
<keyword evidence="4" id="KW-0812">Transmembrane</keyword>
<name>A0AAN7LD91_TRANT</name>
<dbReference type="EC" id="2.4.1.-" evidence="12"/>
<organism evidence="14 15">
    <name type="scientific">Trapa natans</name>
    <name type="common">Water chestnut</name>
    <dbReference type="NCBI Taxonomy" id="22666"/>
    <lineage>
        <taxon>Eukaryota</taxon>
        <taxon>Viridiplantae</taxon>
        <taxon>Streptophyta</taxon>
        <taxon>Embryophyta</taxon>
        <taxon>Tracheophyta</taxon>
        <taxon>Spermatophyta</taxon>
        <taxon>Magnoliopsida</taxon>
        <taxon>eudicotyledons</taxon>
        <taxon>Gunneridae</taxon>
        <taxon>Pentapetalae</taxon>
        <taxon>rosids</taxon>
        <taxon>malvids</taxon>
        <taxon>Myrtales</taxon>
        <taxon>Lythraceae</taxon>
        <taxon>Trapa</taxon>
    </lineage>
</organism>
<dbReference type="AlphaFoldDB" id="A0AAN7LD91"/>
<keyword evidence="9" id="KW-0464">Manganese</keyword>
<evidence type="ECO:0000256" key="1">
    <source>
        <dbReference type="ARBA" id="ARBA00004323"/>
    </source>
</evidence>
<dbReference type="InterPro" id="IPR029044">
    <property type="entry name" value="Nucleotide-diphossugar_trans"/>
</dbReference>
<evidence type="ECO:0000256" key="13">
    <source>
        <dbReference type="SAM" id="MobiDB-lite"/>
    </source>
</evidence>
<accession>A0AAN7LD91</accession>
<dbReference type="Proteomes" id="UP001346149">
    <property type="component" value="Unassembled WGS sequence"/>
</dbReference>
<proteinExistence type="inferred from homology"/>
<evidence type="ECO:0000256" key="7">
    <source>
        <dbReference type="ARBA" id="ARBA00022989"/>
    </source>
</evidence>
<keyword evidence="15" id="KW-1185">Reference proteome</keyword>
<feature type="region of interest" description="Disordered" evidence="13">
    <location>
        <begin position="52"/>
        <end position="82"/>
    </location>
</feature>
<evidence type="ECO:0000313" key="14">
    <source>
        <dbReference type="EMBL" id="KAK4782099.1"/>
    </source>
</evidence>
<dbReference type="GO" id="GO:0000139">
    <property type="term" value="C:Golgi membrane"/>
    <property type="evidence" value="ECO:0007669"/>
    <property type="project" value="UniProtKB-SubCell"/>
</dbReference>
<dbReference type="SUPFAM" id="SSF53448">
    <property type="entry name" value="Nucleotide-diphospho-sugar transferases"/>
    <property type="match status" value="1"/>
</dbReference>
<gene>
    <name evidence="14" type="ORF">SAY86_016201</name>
</gene>
<evidence type="ECO:0000256" key="2">
    <source>
        <dbReference type="ARBA" id="ARBA00022676"/>
    </source>
</evidence>
<keyword evidence="6" id="KW-0735">Signal-anchor</keyword>
<evidence type="ECO:0000256" key="6">
    <source>
        <dbReference type="ARBA" id="ARBA00022968"/>
    </source>
</evidence>
<dbReference type="Gene3D" id="3.90.550.10">
    <property type="entry name" value="Spore Coat Polysaccharide Biosynthesis Protein SpsA, Chain A"/>
    <property type="match status" value="1"/>
</dbReference>
<evidence type="ECO:0000256" key="4">
    <source>
        <dbReference type="ARBA" id="ARBA00022692"/>
    </source>
</evidence>
<evidence type="ECO:0000256" key="11">
    <source>
        <dbReference type="ARBA" id="ARBA00038162"/>
    </source>
</evidence>
<dbReference type="PANTHER" id="PTHR11183">
    <property type="entry name" value="GLYCOGENIN SUBFAMILY MEMBER"/>
    <property type="match status" value="1"/>
</dbReference>
<dbReference type="FunFam" id="3.90.550.10:FF:000018">
    <property type="entry name" value="Hexosyltransferase"/>
    <property type="match status" value="1"/>
</dbReference>
<evidence type="ECO:0000256" key="12">
    <source>
        <dbReference type="RuleBase" id="RU362027"/>
    </source>
</evidence>
<evidence type="ECO:0000256" key="5">
    <source>
        <dbReference type="ARBA" id="ARBA00022723"/>
    </source>
</evidence>